<sequence>METPPEREVNIPPPWPQADGPHRLLPRGRRRPHRRQAAARGRPGIRAALRGGRGHPVLAGGRRGRMARGRLAAGACRGHRRRAAQLARRRCVPSFPSCGRRHRRSGDEDSRRRRGAAEARSRRRGRARRKFHSRLIEVVDLMKQGAKRVLIRKNITDGCTINKQPFAPFYKAPLKITGTPRAATTQIIKRSPSSSTFGYDKYCCLTREDIIRFLINCLGALAPIPLQSISSLGAIKCSYCHVEASSPAIEAVWKIPSDPRVVAVVQMNNEGAHMLLGEISAHKLWKRDYVAAADAMSRLSALHFATGIDENGAVPASASGFGIGAWRGEAEDGILASPRSMKFSSRRIGFSACLASQTVPSHRKNTVLTCKATSSLAAVMAQMLAHRATHVWVTEGGETEESVLIGMIGYAEIFNAVTRGVRMA</sequence>
<dbReference type="Proteomes" id="UP001732700">
    <property type="component" value="Chromosome 7D"/>
</dbReference>
<accession>A0ACD6ALT2</accession>
<evidence type="ECO:0000313" key="2">
    <source>
        <dbReference type="Proteomes" id="UP001732700"/>
    </source>
</evidence>
<proteinExistence type="predicted"/>
<dbReference type="EnsemblPlants" id="AVESA.00010b.r2.7DG1388860.2">
    <property type="protein sequence ID" value="AVESA.00010b.r2.7DG1388860.2.CDS"/>
    <property type="gene ID" value="AVESA.00010b.r2.7DG1388860"/>
</dbReference>
<evidence type="ECO:0000313" key="1">
    <source>
        <dbReference type="EnsemblPlants" id="AVESA.00010b.r2.7DG1388860.2.CDS"/>
    </source>
</evidence>
<organism evidence="1 2">
    <name type="scientific">Avena sativa</name>
    <name type="common">Oat</name>
    <dbReference type="NCBI Taxonomy" id="4498"/>
    <lineage>
        <taxon>Eukaryota</taxon>
        <taxon>Viridiplantae</taxon>
        <taxon>Streptophyta</taxon>
        <taxon>Embryophyta</taxon>
        <taxon>Tracheophyta</taxon>
        <taxon>Spermatophyta</taxon>
        <taxon>Magnoliopsida</taxon>
        <taxon>Liliopsida</taxon>
        <taxon>Poales</taxon>
        <taxon>Poaceae</taxon>
        <taxon>BOP clade</taxon>
        <taxon>Pooideae</taxon>
        <taxon>Poodae</taxon>
        <taxon>Poeae</taxon>
        <taxon>Poeae Chloroplast Group 1 (Aveneae type)</taxon>
        <taxon>Aveninae</taxon>
        <taxon>Avena</taxon>
    </lineage>
</organism>
<keyword evidence="2" id="KW-1185">Reference proteome</keyword>
<reference evidence="1" key="2">
    <citation type="submission" date="2025-09" db="UniProtKB">
        <authorList>
            <consortium name="EnsemblPlants"/>
        </authorList>
    </citation>
    <scope>IDENTIFICATION</scope>
</reference>
<reference evidence="1" key="1">
    <citation type="submission" date="2021-05" db="EMBL/GenBank/DDBJ databases">
        <authorList>
            <person name="Scholz U."/>
            <person name="Mascher M."/>
            <person name="Fiebig A."/>
        </authorList>
    </citation>
    <scope>NUCLEOTIDE SEQUENCE [LARGE SCALE GENOMIC DNA]</scope>
</reference>
<protein>
    <submittedName>
        <fullName evidence="1">Uncharacterized protein</fullName>
    </submittedName>
</protein>
<name>A0ACD6ALT2_AVESA</name>